<keyword evidence="3" id="KW-1185">Reference proteome</keyword>
<proteinExistence type="predicted"/>
<sequence length="332" mass="38631">MLFAQLFCKQLISARYSTCQQQISINNNIYTFCHKYQNINNRRINQHLILHQNTNYLFFYSQNVKNSTVNVKVPETLSFSLFGFVTAPELLNAQITVRIQSKVFQAALICDQCDLKSSDSIFIFTASGERICGLVLKLNKEIELNNIDLQFRINGKEQSGIMFQILKQANISICSTNLTGCFKCQEYDKYNCTKLLYMHKQCQQLRKHKRSQLLESGWKYQNRMSIYLQDQTFHLCLSHLQLGQLIDNQLSCYDNFDLVDDSCQCKQGFILNGSICLNISKQMHVIILKRITLLIMVSLHQINNYLTKHNLLAIKLTQYINQMIIISYLTTH</sequence>
<name>A0AA86QNR6_9EUKA</name>
<evidence type="ECO:0000313" key="1">
    <source>
        <dbReference type="EMBL" id="CAI9963061.1"/>
    </source>
</evidence>
<accession>A0AA86QNR6</accession>
<comment type="caution">
    <text evidence="1">The sequence shown here is derived from an EMBL/GenBank/DDBJ whole genome shotgun (WGS) entry which is preliminary data.</text>
</comment>
<dbReference type="Proteomes" id="UP001642409">
    <property type="component" value="Unassembled WGS sequence"/>
</dbReference>
<dbReference type="EMBL" id="CAXDID020000173">
    <property type="protein sequence ID" value="CAL6047922.1"/>
    <property type="molecule type" value="Genomic_DNA"/>
</dbReference>
<gene>
    <name evidence="2" type="ORF">HINF_LOCUS42441</name>
    <name evidence="1" type="ORF">HINF_LOCUS50706</name>
</gene>
<reference evidence="2 3" key="2">
    <citation type="submission" date="2024-07" db="EMBL/GenBank/DDBJ databases">
        <authorList>
            <person name="Akdeniz Z."/>
        </authorList>
    </citation>
    <scope>NUCLEOTIDE SEQUENCE [LARGE SCALE GENOMIC DNA]</scope>
</reference>
<protein>
    <submittedName>
        <fullName evidence="2">Hypothetical_protein</fullName>
    </submittedName>
</protein>
<reference evidence="1" key="1">
    <citation type="submission" date="2023-06" db="EMBL/GenBank/DDBJ databases">
        <authorList>
            <person name="Kurt Z."/>
        </authorList>
    </citation>
    <scope>NUCLEOTIDE SEQUENCE</scope>
</reference>
<evidence type="ECO:0000313" key="3">
    <source>
        <dbReference type="Proteomes" id="UP001642409"/>
    </source>
</evidence>
<organism evidence="1">
    <name type="scientific">Hexamita inflata</name>
    <dbReference type="NCBI Taxonomy" id="28002"/>
    <lineage>
        <taxon>Eukaryota</taxon>
        <taxon>Metamonada</taxon>
        <taxon>Diplomonadida</taxon>
        <taxon>Hexamitidae</taxon>
        <taxon>Hexamitinae</taxon>
        <taxon>Hexamita</taxon>
    </lineage>
</organism>
<dbReference type="EMBL" id="CATOUU010000964">
    <property type="protein sequence ID" value="CAI9963061.1"/>
    <property type="molecule type" value="Genomic_DNA"/>
</dbReference>
<evidence type="ECO:0000313" key="2">
    <source>
        <dbReference type="EMBL" id="CAL6047922.1"/>
    </source>
</evidence>
<dbReference type="AlphaFoldDB" id="A0AA86QNR6"/>